<reference evidence="10" key="1">
    <citation type="submission" date="2023-08" db="EMBL/GenBank/DDBJ databases">
        <title>Black Yeasts Isolated from many extreme environments.</title>
        <authorList>
            <person name="Coleine C."/>
            <person name="Stajich J.E."/>
            <person name="Selbmann L."/>
        </authorList>
    </citation>
    <scope>NUCLEOTIDE SEQUENCE</scope>
    <source>
        <strain evidence="10">CCFEE 5810</strain>
    </source>
</reference>
<evidence type="ECO:0000256" key="2">
    <source>
        <dbReference type="ARBA" id="ARBA00001964"/>
    </source>
</evidence>
<dbReference type="CDD" id="cd07035">
    <property type="entry name" value="TPP_PYR_POX_like"/>
    <property type="match status" value="1"/>
</dbReference>
<dbReference type="CDD" id="cd02004">
    <property type="entry name" value="TPP_BZL_OCoD_HPCL"/>
    <property type="match status" value="1"/>
</dbReference>
<feature type="domain" description="Thiamine pyrophosphate enzyme TPP-binding" evidence="8">
    <location>
        <begin position="400"/>
        <end position="550"/>
    </location>
</feature>
<dbReference type="PROSITE" id="PS00187">
    <property type="entry name" value="TPP_ENZYMES"/>
    <property type="match status" value="1"/>
</dbReference>
<dbReference type="GO" id="GO:0000287">
    <property type="term" value="F:magnesium ion binding"/>
    <property type="evidence" value="ECO:0007669"/>
    <property type="project" value="InterPro"/>
</dbReference>
<evidence type="ECO:0000256" key="6">
    <source>
        <dbReference type="RuleBase" id="RU362132"/>
    </source>
</evidence>
<dbReference type="InterPro" id="IPR045229">
    <property type="entry name" value="TPP_enz"/>
</dbReference>
<evidence type="ECO:0008006" key="12">
    <source>
        <dbReference type="Google" id="ProtNLM"/>
    </source>
</evidence>
<dbReference type="InterPro" id="IPR012001">
    <property type="entry name" value="Thiamin_PyroP_enz_TPP-bd_dom"/>
</dbReference>
<evidence type="ECO:0000313" key="10">
    <source>
        <dbReference type="EMBL" id="KAK5690237.1"/>
    </source>
</evidence>
<evidence type="ECO:0000259" key="9">
    <source>
        <dbReference type="Pfam" id="PF02776"/>
    </source>
</evidence>
<dbReference type="PANTHER" id="PTHR18968:SF166">
    <property type="entry name" value="2-HYDROXYACYL-COA LYASE 2"/>
    <property type="match status" value="1"/>
</dbReference>
<comment type="cofactor">
    <cofactor evidence="1">
        <name>Mg(2+)</name>
        <dbReference type="ChEBI" id="CHEBI:18420"/>
    </cofactor>
</comment>
<evidence type="ECO:0000256" key="4">
    <source>
        <dbReference type="ARBA" id="ARBA00022723"/>
    </source>
</evidence>
<dbReference type="InterPro" id="IPR029061">
    <property type="entry name" value="THDP-binding"/>
</dbReference>
<dbReference type="InterPro" id="IPR012000">
    <property type="entry name" value="Thiamin_PyroP_enz_cen_dom"/>
</dbReference>
<evidence type="ECO:0000313" key="11">
    <source>
        <dbReference type="Proteomes" id="UP001310594"/>
    </source>
</evidence>
<evidence type="ECO:0000259" key="7">
    <source>
        <dbReference type="Pfam" id="PF00205"/>
    </source>
</evidence>
<dbReference type="GO" id="GO:0009099">
    <property type="term" value="P:L-valine biosynthetic process"/>
    <property type="evidence" value="ECO:0007669"/>
    <property type="project" value="TreeGrafter"/>
</dbReference>
<evidence type="ECO:0000259" key="8">
    <source>
        <dbReference type="Pfam" id="PF02775"/>
    </source>
</evidence>
<feature type="domain" description="Thiamine pyrophosphate enzyme central" evidence="7">
    <location>
        <begin position="206"/>
        <end position="335"/>
    </location>
</feature>
<dbReference type="Gene3D" id="3.40.50.1220">
    <property type="entry name" value="TPP-binding domain"/>
    <property type="match status" value="1"/>
</dbReference>
<dbReference type="PANTHER" id="PTHR18968">
    <property type="entry name" value="THIAMINE PYROPHOSPHATE ENZYMES"/>
    <property type="match status" value="1"/>
</dbReference>
<evidence type="ECO:0000256" key="3">
    <source>
        <dbReference type="ARBA" id="ARBA00007812"/>
    </source>
</evidence>
<proteinExistence type="inferred from homology"/>
<protein>
    <recommendedName>
        <fullName evidence="12">Pyruvate decarboxylase</fullName>
    </recommendedName>
</protein>
<comment type="cofactor">
    <cofactor evidence="2">
        <name>thiamine diphosphate</name>
        <dbReference type="ChEBI" id="CHEBI:58937"/>
    </cofactor>
</comment>
<dbReference type="AlphaFoldDB" id="A0AAN7W0A4"/>
<sequence length="590" mass="62859">MGELNWQMPENREINGGDLLAQVLRNLGTEVAFGLHGGHLDAFLLGAEECGIKLIDTRHETVAVQAAEGYAKVSGKVGVCFVTANSGFANGLPGLMSAFADRSPVLCITSSPPLQDAETNALQGFHDQAVVAKPMTKFAHRITNVEEIPRIAAYAYRAANSGIKGPVLLDIPIDILFSPPQMHRIAYGAASVPPAYSPAPDPAAVNRLNELWSAAKRPVIITGTGARGSGELLVKLAEATRTPIFYSNKFSTPMPSNHELRAGPATSLAAFAGKEQPDFVLLVAARTGFLLAGRSGAIIPNNCTLAQVDVDGSEIGKSHAVQVGIAADVTLFAQAMIEKVTRASYQSKDSWIKACTSLRSSPMAYKDDPKVNEEDGQLHPYHAMEAVMRTIPKDSVIVIDGGEAGQWAAMTAEVSEPHLVMVATGYLGMLGNGWGYSLGAAIADPSRLVVSIHGDGSAGFHIQELDTFSRFNLRIMTVIANNYVWGMSVNGQSLLYTGVTTKRPATQLSKACRYDIVAQGFGCAGEFVTEYDNIVPAVEKLAKGGPSCINMIVSVQPTTQATSSMVGATKDKNVIVVPYYDNVPRPYYKS</sequence>
<dbReference type="SUPFAM" id="SSF52518">
    <property type="entry name" value="Thiamin diphosphate-binding fold (THDP-binding)"/>
    <property type="match status" value="2"/>
</dbReference>
<dbReference type="GO" id="GO:0050660">
    <property type="term" value="F:flavin adenine dinucleotide binding"/>
    <property type="evidence" value="ECO:0007669"/>
    <property type="project" value="TreeGrafter"/>
</dbReference>
<name>A0AAN7W0A4_9PEZI</name>
<dbReference type="GO" id="GO:0005948">
    <property type="term" value="C:acetolactate synthase complex"/>
    <property type="evidence" value="ECO:0007669"/>
    <property type="project" value="TreeGrafter"/>
</dbReference>
<comment type="caution">
    <text evidence="10">The sequence shown here is derived from an EMBL/GenBank/DDBJ whole genome shotgun (WGS) entry which is preliminary data.</text>
</comment>
<dbReference type="GO" id="GO:0030976">
    <property type="term" value="F:thiamine pyrophosphate binding"/>
    <property type="evidence" value="ECO:0007669"/>
    <property type="project" value="InterPro"/>
</dbReference>
<dbReference type="GO" id="GO:0009097">
    <property type="term" value="P:isoleucine biosynthetic process"/>
    <property type="evidence" value="ECO:0007669"/>
    <property type="project" value="TreeGrafter"/>
</dbReference>
<dbReference type="SUPFAM" id="SSF52467">
    <property type="entry name" value="DHS-like NAD/FAD-binding domain"/>
    <property type="match status" value="1"/>
</dbReference>
<keyword evidence="5 6" id="KW-0786">Thiamine pyrophosphate</keyword>
<gene>
    <name evidence="10" type="ORF">LTR97_012425</name>
</gene>
<dbReference type="EMBL" id="JAVRQU010000026">
    <property type="protein sequence ID" value="KAK5690237.1"/>
    <property type="molecule type" value="Genomic_DNA"/>
</dbReference>
<dbReference type="Proteomes" id="UP001310594">
    <property type="component" value="Unassembled WGS sequence"/>
</dbReference>
<dbReference type="Pfam" id="PF02775">
    <property type="entry name" value="TPP_enzyme_C"/>
    <property type="match status" value="1"/>
</dbReference>
<dbReference type="InterPro" id="IPR011766">
    <property type="entry name" value="TPP_enzyme_TPP-bd"/>
</dbReference>
<dbReference type="GO" id="GO:0003984">
    <property type="term" value="F:acetolactate synthase activity"/>
    <property type="evidence" value="ECO:0007669"/>
    <property type="project" value="TreeGrafter"/>
</dbReference>
<feature type="domain" description="Thiamine pyrophosphate enzyme N-terminal TPP-binding" evidence="9">
    <location>
        <begin position="15"/>
        <end position="128"/>
    </location>
</feature>
<dbReference type="Pfam" id="PF00205">
    <property type="entry name" value="TPP_enzyme_M"/>
    <property type="match status" value="1"/>
</dbReference>
<dbReference type="Gene3D" id="3.40.50.970">
    <property type="match status" value="2"/>
</dbReference>
<dbReference type="InterPro" id="IPR000399">
    <property type="entry name" value="TPP-bd_CS"/>
</dbReference>
<dbReference type="Pfam" id="PF02776">
    <property type="entry name" value="TPP_enzyme_N"/>
    <property type="match status" value="1"/>
</dbReference>
<evidence type="ECO:0000256" key="1">
    <source>
        <dbReference type="ARBA" id="ARBA00001946"/>
    </source>
</evidence>
<accession>A0AAN7W0A4</accession>
<keyword evidence="4" id="KW-0479">Metal-binding</keyword>
<dbReference type="InterPro" id="IPR029035">
    <property type="entry name" value="DHS-like_NAD/FAD-binding_dom"/>
</dbReference>
<comment type="similarity">
    <text evidence="3 6">Belongs to the TPP enzyme family.</text>
</comment>
<organism evidence="10 11">
    <name type="scientific">Elasticomyces elasticus</name>
    <dbReference type="NCBI Taxonomy" id="574655"/>
    <lineage>
        <taxon>Eukaryota</taxon>
        <taxon>Fungi</taxon>
        <taxon>Dikarya</taxon>
        <taxon>Ascomycota</taxon>
        <taxon>Pezizomycotina</taxon>
        <taxon>Dothideomycetes</taxon>
        <taxon>Dothideomycetidae</taxon>
        <taxon>Mycosphaerellales</taxon>
        <taxon>Teratosphaeriaceae</taxon>
        <taxon>Elasticomyces</taxon>
    </lineage>
</organism>
<evidence type="ECO:0000256" key="5">
    <source>
        <dbReference type="ARBA" id="ARBA00023052"/>
    </source>
</evidence>